<gene>
    <name evidence="1" type="ORF">GCM10010170_005960</name>
</gene>
<dbReference type="Gene3D" id="3.30.460.10">
    <property type="entry name" value="Beta Polymerase, domain 2"/>
    <property type="match status" value="1"/>
</dbReference>
<comment type="caution">
    <text evidence="1">The sequence shown here is derived from an EMBL/GenBank/DDBJ whole genome shotgun (WGS) entry which is preliminary data.</text>
</comment>
<dbReference type="EMBL" id="BAAARV010000005">
    <property type="protein sequence ID" value="GAA2328888.1"/>
    <property type="molecule type" value="Genomic_DNA"/>
</dbReference>
<dbReference type="PANTHER" id="PTHR34822:SF1">
    <property type="entry name" value="GRPB FAMILY PROTEIN"/>
    <property type="match status" value="1"/>
</dbReference>
<proteinExistence type="predicted"/>
<name>A0ABN3FF16_9ACTN</name>
<dbReference type="InterPro" id="IPR007344">
    <property type="entry name" value="GrpB/CoaE"/>
</dbReference>
<evidence type="ECO:0000313" key="2">
    <source>
        <dbReference type="Proteomes" id="UP001501444"/>
    </source>
</evidence>
<evidence type="ECO:0000313" key="1">
    <source>
        <dbReference type="EMBL" id="GAA2328888.1"/>
    </source>
</evidence>
<sequence length="174" mass="18991">MIEVLEYDPAWAALAAREIDEVRAALAGRIADVEHVGSTAVPGLAAKPVIDLMAAADDLDAVARDEDVLGSMGYRRIETGMTGRLFYRREGAPVAYHLHVVAAPTWATRNERLLRDHLLATPADRDAYGRLKRELAGATGDGLEYTRGKTGLIQRMVDEARAARGLPLVDVWED</sequence>
<dbReference type="Pfam" id="PF04229">
    <property type="entry name" value="GrpB"/>
    <property type="match status" value="1"/>
</dbReference>
<dbReference type="RefSeq" id="WP_344610631.1">
    <property type="nucleotide sequence ID" value="NZ_BAAARV010000005.1"/>
</dbReference>
<accession>A0ABN3FF16</accession>
<dbReference type="InterPro" id="IPR043519">
    <property type="entry name" value="NT_sf"/>
</dbReference>
<dbReference type="SUPFAM" id="SSF81301">
    <property type="entry name" value="Nucleotidyltransferase"/>
    <property type="match status" value="1"/>
</dbReference>
<organism evidence="1 2">
    <name type="scientific">Dactylosporangium salmoneum</name>
    <dbReference type="NCBI Taxonomy" id="53361"/>
    <lineage>
        <taxon>Bacteria</taxon>
        <taxon>Bacillati</taxon>
        <taxon>Actinomycetota</taxon>
        <taxon>Actinomycetes</taxon>
        <taxon>Micromonosporales</taxon>
        <taxon>Micromonosporaceae</taxon>
        <taxon>Dactylosporangium</taxon>
    </lineage>
</organism>
<evidence type="ECO:0008006" key="3">
    <source>
        <dbReference type="Google" id="ProtNLM"/>
    </source>
</evidence>
<keyword evidence="2" id="KW-1185">Reference proteome</keyword>
<dbReference type="PANTHER" id="PTHR34822">
    <property type="entry name" value="GRPB DOMAIN PROTEIN (AFU_ORTHOLOGUE AFUA_1G01530)"/>
    <property type="match status" value="1"/>
</dbReference>
<reference evidence="1 2" key="1">
    <citation type="journal article" date="2019" name="Int. J. Syst. Evol. Microbiol.">
        <title>The Global Catalogue of Microorganisms (GCM) 10K type strain sequencing project: providing services to taxonomists for standard genome sequencing and annotation.</title>
        <authorList>
            <consortium name="The Broad Institute Genomics Platform"/>
            <consortium name="The Broad Institute Genome Sequencing Center for Infectious Disease"/>
            <person name="Wu L."/>
            <person name="Ma J."/>
        </authorList>
    </citation>
    <scope>NUCLEOTIDE SEQUENCE [LARGE SCALE GENOMIC DNA]</scope>
    <source>
        <strain evidence="1 2">JCM 3272</strain>
    </source>
</reference>
<dbReference type="Proteomes" id="UP001501444">
    <property type="component" value="Unassembled WGS sequence"/>
</dbReference>
<protein>
    <recommendedName>
        <fullName evidence="3">GrpB family protein</fullName>
    </recommendedName>
</protein>